<evidence type="ECO:0000256" key="1">
    <source>
        <dbReference type="SAM" id="MobiDB-lite"/>
    </source>
</evidence>
<dbReference type="Proteomes" id="UP000632849">
    <property type="component" value="Unassembled WGS sequence"/>
</dbReference>
<comment type="caution">
    <text evidence="2">The sequence shown here is derived from an EMBL/GenBank/DDBJ whole genome shotgun (WGS) entry which is preliminary data.</text>
</comment>
<keyword evidence="3" id="KW-1185">Reference proteome</keyword>
<organism evidence="2 3">
    <name type="scientific">Streptomyces filamentosus</name>
    <name type="common">Streptomyces roseosporus</name>
    <dbReference type="NCBI Taxonomy" id="67294"/>
    <lineage>
        <taxon>Bacteria</taxon>
        <taxon>Bacillati</taxon>
        <taxon>Actinomycetota</taxon>
        <taxon>Actinomycetes</taxon>
        <taxon>Kitasatosporales</taxon>
        <taxon>Streptomycetaceae</taxon>
        <taxon>Streptomyces</taxon>
    </lineage>
</organism>
<protein>
    <submittedName>
        <fullName evidence="2">Uncharacterized protein</fullName>
    </submittedName>
</protein>
<name>A0A919BQV1_STRFL</name>
<sequence>MSHLGRSPSRDRTFEETIITAIRKTLTATAVVGAVLVGSAACGTVEQLSAGKKLDQAFEKLSKEKSVSFELALDADAETLKQLDSGTDPEPGEEIPDEAADLIAGAKINVTMTSKKPISESGEKDFVGIAMKVDTPKGDLVEYRVIGDYAYLRSDAKAIGEAMGSPMPPADELPAEAGALKNLLKGEWVKFDIKAMQKAGEEMAADAEASPEPSLDPKTQKKLLESLRKVIARDVEFATAGGKDGTEHITATAPFRTLITDLFDEIRPLAKDLPPGMDLPSNSDLKDAPATKVTADFTLKNGDLAEVYIDLAKLTENAKIKKFGLSLKMSEGVEPVAPAGAAELDMEELMSGFGSAMGEDEGFGDEGFEEGAGFEEDGFTESTGDGDGSFSAEAIG</sequence>
<proteinExistence type="predicted"/>
<dbReference type="EMBL" id="BNBE01000002">
    <property type="protein sequence ID" value="GHG08419.1"/>
    <property type="molecule type" value="Genomic_DNA"/>
</dbReference>
<evidence type="ECO:0000313" key="2">
    <source>
        <dbReference type="EMBL" id="GHG08419.1"/>
    </source>
</evidence>
<gene>
    <name evidence="2" type="ORF">GCM10017667_45420</name>
</gene>
<dbReference type="AlphaFoldDB" id="A0A919BQV1"/>
<reference evidence="2" key="2">
    <citation type="submission" date="2020-09" db="EMBL/GenBank/DDBJ databases">
        <authorList>
            <person name="Sun Q."/>
            <person name="Ohkuma M."/>
        </authorList>
    </citation>
    <scope>NUCLEOTIDE SEQUENCE</scope>
    <source>
        <strain evidence="2">JCM 4122</strain>
    </source>
</reference>
<evidence type="ECO:0000313" key="3">
    <source>
        <dbReference type="Proteomes" id="UP000632849"/>
    </source>
</evidence>
<feature type="region of interest" description="Disordered" evidence="1">
    <location>
        <begin position="358"/>
        <end position="396"/>
    </location>
</feature>
<reference evidence="2" key="1">
    <citation type="journal article" date="2014" name="Int. J. Syst. Evol. Microbiol.">
        <title>Complete genome sequence of Corynebacterium casei LMG S-19264T (=DSM 44701T), isolated from a smear-ripened cheese.</title>
        <authorList>
            <consortium name="US DOE Joint Genome Institute (JGI-PGF)"/>
            <person name="Walter F."/>
            <person name="Albersmeier A."/>
            <person name="Kalinowski J."/>
            <person name="Ruckert C."/>
        </authorList>
    </citation>
    <scope>NUCLEOTIDE SEQUENCE</scope>
    <source>
        <strain evidence="2">JCM 4122</strain>
    </source>
</reference>
<feature type="compositionally biased region" description="Acidic residues" evidence="1">
    <location>
        <begin position="358"/>
        <end position="379"/>
    </location>
</feature>
<accession>A0A919BQV1</accession>